<feature type="compositionally biased region" description="Basic and acidic residues" evidence="6">
    <location>
        <begin position="451"/>
        <end position="463"/>
    </location>
</feature>
<dbReference type="InterPro" id="IPR050283">
    <property type="entry name" value="E-box_TF_Regulators"/>
</dbReference>
<keyword evidence="9" id="KW-1185">Reference proteome</keyword>
<dbReference type="Gene3D" id="4.10.280.10">
    <property type="entry name" value="Helix-loop-helix DNA-binding domain"/>
    <property type="match status" value="1"/>
</dbReference>
<proteinExistence type="predicted"/>
<dbReference type="PANTHER" id="PTHR23349">
    <property type="entry name" value="BASIC HELIX-LOOP-HELIX TRANSCRIPTION FACTOR, TWIST"/>
    <property type="match status" value="1"/>
</dbReference>
<name>A0ABD1JA24_9TELE</name>
<organism evidence="8 9">
    <name type="scientific">Coilia grayii</name>
    <name type="common">Gray's grenadier anchovy</name>
    <dbReference type="NCBI Taxonomy" id="363190"/>
    <lineage>
        <taxon>Eukaryota</taxon>
        <taxon>Metazoa</taxon>
        <taxon>Chordata</taxon>
        <taxon>Craniata</taxon>
        <taxon>Vertebrata</taxon>
        <taxon>Euteleostomi</taxon>
        <taxon>Actinopterygii</taxon>
        <taxon>Neopterygii</taxon>
        <taxon>Teleostei</taxon>
        <taxon>Clupei</taxon>
        <taxon>Clupeiformes</taxon>
        <taxon>Clupeoidei</taxon>
        <taxon>Engraulidae</taxon>
        <taxon>Coilinae</taxon>
        <taxon>Coilia</taxon>
    </lineage>
</organism>
<keyword evidence="4" id="KW-0804">Transcription</keyword>
<keyword evidence="5" id="KW-0539">Nucleus</keyword>
<comment type="subcellular location">
    <subcellularLocation>
        <location evidence="1">Nucleus</location>
    </subcellularLocation>
</comment>
<protein>
    <recommendedName>
        <fullName evidence="7">BHLH domain-containing protein</fullName>
    </recommendedName>
</protein>
<evidence type="ECO:0000256" key="3">
    <source>
        <dbReference type="ARBA" id="ARBA00023125"/>
    </source>
</evidence>
<gene>
    <name evidence="8" type="ORF">ACEWY4_019427</name>
</gene>
<keyword evidence="2" id="KW-0805">Transcription regulation</keyword>
<dbReference type="GO" id="GO:0005634">
    <property type="term" value="C:nucleus"/>
    <property type="evidence" value="ECO:0007669"/>
    <property type="project" value="UniProtKB-SubCell"/>
</dbReference>
<dbReference type="Pfam" id="PF00010">
    <property type="entry name" value="HLH"/>
    <property type="match status" value="1"/>
</dbReference>
<dbReference type="AlphaFoldDB" id="A0ABD1JA24"/>
<feature type="compositionally biased region" description="Polar residues" evidence="6">
    <location>
        <begin position="423"/>
        <end position="449"/>
    </location>
</feature>
<sequence>MKWSWSQAHSQWRGGEENRGEEERRGGERREEEGRGEERRGRRGEEERRREWRRGEEEIREEQERRREERGEEGSGEERGGEERREEGRRGKEMRGEERGYSGEERGEERRGEESRGEERRGEESRGEERKGEERRRGSESLKQEEAQKIPAPLGIYCRGGWSPENTSTAGHLLQRRLASGCQMLGAPSTERYLIHSALPGVSSGTLGALAGSGEAEEEGGGSCVTTLSAWGETDSGGATTTLLLGEQREAEMSFGLVRPSSVRLPCSDLDTLSGDEENNNNSEDCRSECRSFCLDCPAGLGGLKAASRKHKLGCGPAQTRGDARAIVTEIRQRHAANARERDRTNSVNTAFSALRTLIPTEPADRKLSKIETLRLASSYISHLGNVLLLGDTCPDGQPCNRPPPPPTPTTALHRNHPRGHTARNSPPSPDTENSQPRQICTFCLSNQRRMNKDRDRKSAIRS</sequence>
<feature type="compositionally biased region" description="Polar residues" evidence="6">
    <location>
        <begin position="1"/>
        <end position="10"/>
    </location>
</feature>
<dbReference type="SMART" id="SM00353">
    <property type="entry name" value="HLH"/>
    <property type="match status" value="1"/>
</dbReference>
<evidence type="ECO:0000256" key="2">
    <source>
        <dbReference type="ARBA" id="ARBA00023015"/>
    </source>
</evidence>
<feature type="region of interest" description="Disordered" evidence="6">
    <location>
        <begin position="398"/>
        <end position="463"/>
    </location>
</feature>
<dbReference type="EMBL" id="JBHFQA010000017">
    <property type="protein sequence ID" value="KAL2083909.1"/>
    <property type="molecule type" value="Genomic_DNA"/>
</dbReference>
<accession>A0ABD1JA24</accession>
<dbReference type="PROSITE" id="PS50888">
    <property type="entry name" value="BHLH"/>
    <property type="match status" value="1"/>
</dbReference>
<evidence type="ECO:0000313" key="8">
    <source>
        <dbReference type="EMBL" id="KAL2083909.1"/>
    </source>
</evidence>
<keyword evidence="3" id="KW-0238">DNA-binding</keyword>
<feature type="compositionally biased region" description="Basic and acidic residues" evidence="6">
    <location>
        <begin position="14"/>
        <end position="148"/>
    </location>
</feature>
<evidence type="ECO:0000259" key="7">
    <source>
        <dbReference type="PROSITE" id="PS50888"/>
    </source>
</evidence>
<dbReference type="PANTHER" id="PTHR23349:SF5">
    <property type="entry name" value="BASIC HELIX-LOOP-HELIX TRANSCRIPTION FACTOR SCLERAXIS"/>
    <property type="match status" value="1"/>
</dbReference>
<evidence type="ECO:0000313" key="9">
    <source>
        <dbReference type="Proteomes" id="UP001591681"/>
    </source>
</evidence>
<evidence type="ECO:0000256" key="1">
    <source>
        <dbReference type="ARBA" id="ARBA00004123"/>
    </source>
</evidence>
<dbReference type="InterPro" id="IPR036638">
    <property type="entry name" value="HLH_DNA-bd_sf"/>
</dbReference>
<reference evidence="8 9" key="1">
    <citation type="submission" date="2024-09" db="EMBL/GenBank/DDBJ databases">
        <title>A chromosome-level genome assembly of Gray's grenadier anchovy, Coilia grayii.</title>
        <authorList>
            <person name="Fu Z."/>
        </authorList>
    </citation>
    <scope>NUCLEOTIDE SEQUENCE [LARGE SCALE GENOMIC DNA]</scope>
    <source>
        <strain evidence="8">G4</strain>
        <tissue evidence="8">Muscle</tissue>
    </source>
</reference>
<evidence type="ECO:0000256" key="6">
    <source>
        <dbReference type="SAM" id="MobiDB-lite"/>
    </source>
</evidence>
<evidence type="ECO:0000256" key="4">
    <source>
        <dbReference type="ARBA" id="ARBA00023163"/>
    </source>
</evidence>
<feature type="domain" description="BHLH" evidence="7">
    <location>
        <begin position="332"/>
        <end position="384"/>
    </location>
</feature>
<feature type="region of interest" description="Disordered" evidence="6">
    <location>
        <begin position="1"/>
        <end position="148"/>
    </location>
</feature>
<dbReference type="CDD" id="cd18951">
    <property type="entry name" value="bHLH_TS_scleraxis"/>
    <property type="match status" value="1"/>
</dbReference>
<dbReference type="GO" id="GO:0003677">
    <property type="term" value="F:DNA binding"/>
    <property type="evidence" value="ECO:0007669"/>
    <property type="project" value="UniProtKB-KW"/>
</dbReference>
<dbReference type="Proteomes" id="UP001591681">
    <property type="component" value="Unassembled WGS sequence"/>
</dbReference>
<evidence type="ECO:0000256" key="5">
    <source>
        <dbReference type="ARBA" id="ARBA00023242"/>
    </source>
</evidence>
<dbReference type="SUPFAM" id="SSF47459">
    <property type="entry name" value="HLH, helix-loop-helix DNA-binding domain"/>
    <property type="match status" value="1"/>
</dbReference>
<dbReference type="InterPro" id="IPR011598">
    <property type="entry name" value="bHLH_dom"/>
</dbReference>
<comment type="caution">
    <text evidence="8">The sequence shown here is derived from an EMBL/GenBank/DDBJ whole genome shotgun (WGS) entry which is preliminary data.</text>
</comment>
<dbReference type="FunFam" id="4.10.280.10:FF:000010">
    <property type="entry name" value="Scleraxis bHLH transcription factor"/>
    <property type="match status" value="1"/>
</dbReference>